<dbReference type="Gene3D" id="3.30.70.1390">
    <property type="entry name" value="ROC domain from the Parkinson's disease-associated leucine-rich repeat kinase 2"/>
    <property type="match status" value="1"/>
</dbReference>
<dbReference type="EC" id="2.7.11.1" evidence="1"/>
<reference evidence="13 14" key="1">
    <citation type="submission" date="2020-06" db="EMBL/GenBank/DDBJ databases">
        <authorList>
            <person name="Li R."/>
            <person name="Bekaert M."/>
        </authorList>
    </citation>
    <scope>NUCLEOTIDE SEQUENCE [LARGE SCALE GENOMIC DNA]</scope>
    <source>
        <strain evidence="14">wild</strain>
    </source>
</reference>
<dbReference type="Gene3D" id="3.40.50.300">
    <property type="entry name" value="P-loop containing nucleotide triphosphate hydrolases"/>
    <property type="match status" value="2"/>
</dbReference>
<dbReference type="InterPro" id="IPR032171">
    <property type="entry name" value="COR-A"/>
</dbReference>
<keyword evidence="14" id="KW-1185">Reference proteome</keyword>
<feature type="domain" description="Ig-like" evidence="11">
    <location>
        <begin position="1192"/>
        <end position="1291"/>
    </location>
</feature>
<organism evidence="13 14">
    <name type="scientific">Mytilus coruscus</name>
    <name type="common">Sea mussel</name>
    <dbReference type="NCBI Taxonomy" id="42192"/>
    <lineage>
        <taxon>Eukaryota</taxon>
        <taxon>Metazoa</taxon>
        <taxon>Spiralia</taxon>
        <taxon>Lophotrochozoa</taxon>
        <taxon>Mollusca</taxon>
        <taxon>Bivalvia</taxon>
        <taxon>Autobranchia</taxon>
        <taxon>Pteriomorphia</taxon>
        <taxon>Mytilida</taxon>
        <taxon>Mytiloidea</taxon>
        <taxon>Mytilidae</taxon>
        <taxon>Mytilinae</taxon>
        <taxon>Mytilus</taxon>
    </lineage>
</organism>
<evidence type="ECO:0000256" key="2">
    <source>
        <dbReference type="ARBA" id="ARBA00022679"/>
    </source>
</evidence>
<keyword evidence="4" id="KW-0547">Nucleotide-binding</keyword>
<name>A0A6J8ENK1_MYTCO</name>
<evidence type="ECO:0000256" key="9">
    <source>
        <dbReference type="SAM" id="MobiDB-lite"/>
    </source>
</evidence>
<evidence type="ECO:0000313" key="13">
    <source>
        <dbReference type="EMBL" id="CAC5422040.1"/>
    </source>
</evidence>
<dbReference type="GO" id="GO:0007165">
    <property type="term" value="P:signal transduction"/>
    <property type="evidence" value="ECO:0007669"/>
    <property type="project" value="InterPro"/>
</dbReference>
<dbReference type="Proteomes" id="UP000507470">
    <property type="component" value="Unassembled WGS sequence"/>
</dbReference>
<dbReference type="Pfam" id="PF00169">
    <property type="entry name" value="PH"/>
    <property type="match status" value="1"/>
</dbReference>
<accession>A0A6J8ENK1</accession>
<dbReference type="SUPFAM" id="SSF52540">
    <property type="entry name" value="P-loop containing nucleoside triphosphate hydrolases"/>
    <property type="match status" value="1"/>
</dbReference>
<dbReference type="InterPro" id="IPR036179">
    <property type="entry name" value="Ig-like_dom_sf"/>
</dbReference>
<dbReference type="Gene3D" id="2.30.29.30">
    <property type="entry name" value="Pleckstrin-homology domain (PH domain)/Phosphotyrosine-binding domain (PTB)"/>
    <property type="match status" value="1"/>
</dbReference>
<dbReference type="InterPro" id="IPR011993">
    <property type="entry name" value="PH-like_dom_sf"/>
</dbReference>
<dbReference type="SUPFAM" id="SSF50729">
    <property type="entry name" value="PH domain-like"/>
    <property type="match status" value="1"/>
</dbReference>
<dbReference type="GO" id="GO:0005524">
    <property type="term" value="F:ATP binding"/>
    <property type="evidence" value="ECO:0007669"/>
    <property type="project" value="UniProtKB-KW"/>
</dbReference>
<dbReference type="InterPro" id="IPR001849">
    <property type="entry name" value="PH_domain"/>
</dbReference>
<protein>
    <recommendedName>
        <fullName evidence="1">non-specific serine/threonine protein kinase</fullName>
        <ecNumber evidence="1">2.7.11.1</ecNumber>
    </recommendedName>
</protein>
<dbReference type="PROSITE" id="PS51424">
    <property type="entry name" value="ROC"/>
    <property type="match status" value="1"/>
</dbReference>
<evidence type="ECO:0000256" key="7">
    <source>
        <dbReference type="ARBA" id="ARBA00047899"/>
    </source>
</evidence>
<dbReference type="SMART" id="SM00409">
    <property type="entry name" value="IG"/>
    <property type="match status" value="1"/>
</dbReference>
<evidence type="ECO:0000259" key="11">
    <source>
        <dbReference type="PROSITE" id="PS50835"/>
    </source>
</evidence>
<evidence type="ECO:0000256" key="8">
    <source>
        <dbReference type="ARBA" id="ARBA00048679"/>
    </source>
</evidence>
<dbReference type="Pfam" id="PF08477">
    <property type="entry name" value="Roc"/>
    <property type="match status" value="1"/>
</dbReference>
<dbReference type="Gene3D" id="2.60.40.10">
    <property type="entry name" value="Immunoglobulins"/>
    <property type="match status" value="1"/>
</dbReference>
<dbReference type="PROSITE" id="PS50835">
    <property type="entry name" value="IG_LIKE"/>
    <property type="match status" value="1"/>
</dbReference>
<dbReference type="OrthoDB" id="5962960at2759"/>
<evidence type="ECO:0000256" key="1">
    <source>
        <dbReference type="ARBA" id="ARBA00012513"/>
    </source>
</evidence>
<keyword evidence="5" id="KW-0418">Kinase</keyword>
<evidence type="ECO:0000256" key="5">
    <source>
        <dbReference type="ARBA" id="ARBA00022777"/>
    </source>
</evidence>
<comment type="catalytic activity">
    <reaction evidence="7">
        <text>L-threonyl-[protein] + ATP = O-phospho-L-threonyl-[protein] + ADP + H(+)</text>
        <dbReference type="Rhea" id="RHEA:46608"/>
        <dbReference type="Rhea" id="RHEA-COMP:11060"/>
        <dbReference type="Rhea" id="RHEA-COMP:11605"/>
        <dbReference type="ChEBI" id="CHEBI:15378"/>
        <dbReference type="ChEBI" id="CHEBI:30013"/>
        <dbReference type="ChEBI" id="CHEBI:30616"/>
        <dbReference type="ChEBI" id="CHEBI:61977"/>
        <dbReference type="ChEBI" id="CHEBI:456216"/>
        <dbReference type="EC" id="2.7.11.1"/>
    </reaction>
</comment>
<dbReference type="InterPro" id="IPR027417">
    <property type="entry name" value="P-loop_NTPase"/>
</dbReference>
<evidence type="ECO:0000313" key="14">
    <source>
        <dbReference type="Proteomes" id="UP000507470"/>
    </source>
</evidence>
<dbReference type="EMBL" id="CACVKT020009476">
    <property type="protein sequence ID" value="CAC5422040.1"/>
    <property type="molecule type" value="Genomic_DNA"/>
</dbReference>
<evidence type="ECO:0000259" key="12">
    <source>
        <dbReference type="PROSITE" id="PS51424"/>
    </source>
</evidence>
<dbReference type="Pfam" id="PF16095">
    <property type="entry name" value="COR-A"/>
    <property type="match status" value="1"/>
</dbReference>
<dbReference type="PANTHER" id="PTHR15126">
    <property type="entry name" value="SH3-BINDING"/>
    <property type="match status" value="1"/>
</dbReference>
<proteinExistence type="predicted"/>
<evidence type="ECO:0000256" key="3">
    <source>
        <dbReference type="ARBA" id="ARBA00022737"/>
    </source>
</evidence>
<evidence type="ECO:0000256" key="4">
    <source>
        <dbReference type="ARBA" id="ARBA00022741"/>
    </source>
</evidence>
<dbReference type="InterPro" id="IPR013783">
    <property type="entry name" value="Ig-like_fold"/>
</dbReference>
<dbReference type="InterPro" id="IPR007110">
    <property type="entry name" value="Ig-like_dom"/>
</dbReference>
<dbReference type="GO" id="GO:0017124">
    <property type="term" value="F:SH3 domain binding"/>
    <property type="evidence" value="ECO:0007669"/>
    <property type="project" value="TreeGrafter"/>
</dbReference>
<dbReference type="SUPFAM" id="SSF48726">
    <property type="entry name" value="Immunoglobulin"/>
    <property type="match status" value="1"/>
</dbReference>
<evidence type="ECO:0000259" key="10">
    <source>
        <dbReference type="PROSITE" id="PS50003"/>
    </source>
</evidence>
<dbReference type="GO" id="GO:0016301">
    <property type="term" value="F:kinase activity"/>
    <property type="evidence" value="ECO:0007669"/>
    <property type="project" value="UniProtKB-KW"/>
</dbReference>
<gene>
    <name evidence="13" type="ORF">MCOR_54112</name>
</gene>
<keyword evidence="6" id="KW-0067">ATP-binding</keyword>
<dbReference type="CDD" id="cd00882">
    <property type="entry name" value="Ras_like_GTPase"/>
    <property type="match status" value="1"/>
</dbReference>
<feature type="domain" description="Roc" evidence="12">
    <location>
        <begin position="381"/>
        <end position="687"/>
    </location>
</feature>
<dbReference type="PANTHER" id="PTHR15126:SF4">
    <property type="entry name" value="SH3 DOMAIN-BINDING PROTEIN 2"/>
    <property type="match status" value="1"/>
</dbReference>
<feature type="domain" description="PH" evidence="10">
    <location>
        <begin position="32"/>
        <end position="135"/>
    </location>
</feature>
<dbReference type="InterPro" id="IPR003599">
    <property type="entry name" value="Ig_sub"/>
</dbReference>
<sequence length="1302" mass="150238">MNSPQYEDFQVRPRNVRAPFQNIDCQSLVALPDAVSGWIRRRKAMKLKKWTKKFTVLYRGHVYTYKNETSSKQTGLFSLYGYMSVERDLEIDEKEQLWVIKIIPAAGSNKKSKHFALPSEKDLHMWAERFLKELHLANDEQYARSMNSEMAQLSLHKSQSDYFTYDEAQYISCTDLEEEQRRLSSSACLTSTQSLPALYALTKTVPPRDCSSSSSDIYVGRRAFPGPPVPPRQKMTKEILQCNIRPEINIDEHDSVNFNLHDDASSDDDESHYNIDSLTAGYENIGNIQEGNSMYFSLSHYSSNESRNPYDQLEFSTTYTDAASVPPVIQRKERKESIYGHIRNVSRKGSNLIISEHLIPPELLEKNEKAVEMYKDCLKLGKERRNKIRIIVVGPKKSGKTCLVRRLLRQGIEDVNSTNGVEIHISKCKAQLGDKKWTCQKESSVEEDVNSRLLKSIIDTYKEIKITKSGNTEENNKNEENIDDNVSEDSQSSIESDKWTPTYDTVDSTCTYDSPSSDYQNISEDMHDLCEILKAPIDVDDFASIDFWDFAGDKEYYNTHKAFLSKDAIYIVTFDVSKTTQDVSVEESRYDLKFWLETIRCYGTDRFSEEDKPHKDPSVFIVGTHKDKFKGSLQQCKDTLIAEVKKAVENEETRKHVRNYYLVSNTDDTDDDFDKMRKQLLVTAQTTTSWNESRPVRWIHLEKSLLEEINSGQFILSKNEILQIAANTNQPISDPEEVEAFLIHHHGIGTYTYFKDLPDYVVLFPQWLANAFRCIVFADMFQSDISIITEWNQFRTTGRLSENLLDHLFSIQSSEIKEHRDHILAVMEKFDIIVRPKIKLESNEIVQESNYYVPCMIRTKDLDDVMGLLKCESKSSWLCLEFDFLPLPLTTSLLVAYSRELTVASVANSTGDNEPVFYSNFALFYLKDAEDEMLLIAAYKNILQMQVWKWGHIKQCYSGIRKELDAFLTRLGRLFQMKLCYKTKLKCSASAFACCVGMEDIDQFEEKKRYFCKMHSEFHFTDEMSADWIGIISKQNLSKEQINASRMSIITLGVLTDALYDRLAVDSTPLRSRTKCDISYLYAELRRHNRHMPTKGFWGGSLKDINDTDKKIGDDIERIRLIRNEIQHLSSFAIDNSRFKELCRLVRNVAKRMELNNNKSTEYTNGVKDVLQQEISHKQLEEQEKGIQNGCPRMKINKKSQQVIIGAGCTIECEFMTSPPADSVVIWSKGTDPSCQTNLNKTDVWSSKYGGSSWEFPSLNIYNVDMSDEGYYSCRIQYPEDSAEYDDTNLNWPITYLHVLNK</sequence>
<comment type="catalytic activity">
    <reaction evidence="8">
        <text>L-seryl-[protein] + ATP = O-phospho-L-seryl-[protein] + ADP + H(+)</text>
        <dbReference type="Rhea" id="RHEA:17989"/>
        <dbReference type="Rhea" id="RHEA-COMP:9863"/>
        <dbReference type="Rhea" id="RHEA-COMP:11604"/>
        <dbReference type="ChEBI" id="CHEBI:15378"/>
        <dbReference type="ChEBI" id="CHEBI:29999"/>
        <dbReference type="ChEBI" id="CHEBI:30616"/>
        <dbReference type="ChEBI" id="CHEBI:83421"/>
        <dbReference type="ChEBI" id="CHEBI:456216"/>
        <dbReference type="EC" id="2.7.11.1"/>
    </reaction>
</comment>
<dbReference type="InterPro" id="IPR020859">
    <property type="entry name" value="ROC"/>
</dbReference>
<keyword evidence="3" id="KW-0677">Repeat</keyword>
<keyword evidence="2" id="KW-0808">Transferase</keyword>
<dbReference type="PROSITE" id="PS50003">
    <property type="entry name" value="PH_DOMAIN"/>
    <property type="match status" value="1"/>
</dbReference>
<dbReference type="InterPro" id="IPR035848">
    <property type="entry name" value="SH3BP2"/>
</dbReference>
<feature type="region of interest" description="Disordered" evidence="9">
    <location>
        <begin position="472"/>
        <end position="500"/>
    </location>
</feature>
<dbReference type="SMART" id="SM00233">
    <property type="entry name" value="PH"/>
    <property type="match status" value="1"/>
</dbReference>
<evidence type="ECO:0000256" key="6">
    <source>
        <dbReference type="ARBA" id="ARBA00022840"/>
    </source>
</evidence>